<dbReference type="OrthoDB" id="9782449at2"/>
<accession>A0A2T5MIJ8</accession>
<sequence>MKILFIENRQKTWFWELIAERLEQFGHQVAWLVQNPLFSPGGRNVYRIHFPSESELVATADPWFQPISASDRNTNYFAGNTTHYEYYRRKIAEVLSDWAPDLVIGEVALFHELITAHLCRDRGIRYVHPVAARYPAGRFFICDYDTQEVHCGSGDEMTAEDASALAELISTRSIVPFYMNMGGRLTRAKKALRLRLEQAKVLAGWCMGERYNTPSPQGKLALGAKVKANLASWDRLAALPPRGAKVILYPLQLQPEANIDVWGRPYRDQVGLIRRISELAGDGVVVAIKVNPKAKYEVCEELLKLSSPAITLLPKNTSMEDALNRCSGAITVSGTIGLEAVFGAARCFSLAHPIINSQFPEFAVASLNDAIDRILRSEEGGRGNAKLGANLISSMYRQSFPGMISDPVSYPEAIARQNLDLVAAALQQACLGGRTMLTAMQQDSSGGQENAL</sequence>
<proteinExistence type="predicted"/>
<gene>
    <name evidence="1" type="ORF">CJD38_06890</name>
</gene>
<protein>
    <recommendedName>
        <fullName evidence="3">Capsule polysaccharide biosynthesis protein</fullName>
    </recommendedName>
</protein>
<evidence type="ECO:0000313" key="2">
    <source>
        <dbReference type="Proteomes" id="UP000244248"/>
    </source>
</evidence>
<keyword evidence="2" id="KW-1185">Reference proteome</keyword>
<reference evidence="1 2" key="1">
    <citation type="submission" date="2018-04" db="EMBL/GenBank/DDBJ databases">
        <title>Novel species isolated from glacier.</title>
        <authorList>
            <person name="Liu Q."/>
            <person name="Xin Y.-H."/>
        </authorList>
    </citation>
    <scope>NUCLEOTIDE SEQUENCE [LARGE SCALE GENOMIC DNA]</scope>
    <source>
        <strain evidence="1 2">GT1R17</strain>
    </source>
</reference>
<comment type="caution">
    <text evidence="1">The sequence shown here is derived from an EMBL/GenBank/DDBJ whole genome shotgun (WGS) entry which is preliminary data.</text>
</comment>
<evidence type="ECO:0000313" key="1">
    <source>
        <dbReference type="EMBL" id="PTU32369.1"/>
    </source>
</evidence>
<organism evidence="1 2">
    <name type="scientific">Stenotrophobium rhamnosiphilum</name>
    <dbReference type="NCBI Taxonomy" id="2029166"/>
    <lineage>
        <taxon>Bacteria</taxon>
        <taxon>Pseudomonadati</taxon>
        <taxon>Pseudomonadota</taxon>
        <taxon>Gammaproteobacteria</taxon>
        <taxon>Nevskiales</taxon>
        <taxon>Nevskiaceae</taxon>
        <taxon>Stenotrophobium</taxon>
    </lineage>
</organism>
<dbReference type="RefSeq" id="WP_107939563.1">
    <property type="nucleotide sequence ID" value="NZ_QANS01000002.1"/>
</dbReference>
<dbReference type="AlphaFoldDB" id="A0A2T5MIJ8"/>
<dbReference type="EMBL" id="QANS01000002">
    <property type="protein sequence ID" value="PTU32369.1"/>
    <property type="molecule type" value="Genomic_DNA"/>
</dbReference>
<evidence type="ECO:0008006" key="3">
    <source>
        <dbReference type="Google" id="ProtNLM"/>
    </source>
</evidence>
<name>A0A2T5MIJ8_9GAMM</name>
<dbReference type="Proteomes" id="UP000244248">
    <property type="component" value="Unassembled WGS sequence"/>
</dbReference>